<evidence type="ECO:0000256" key="1">
    <source>
        <dbReference type="SAM" id="MobiDB-lite"/>
    </source>
</evidence>
<accession>A0ABN6YT99</accession>
<evidence type="ECO:0000256" key="2">
    <source>
        <dbReference type="SAM" id="Phobius"/>
    </source>
</evidence>
<proteinExistence type="predicted"/>
<evidence type="ECO:0000313" key="3">
    <source>
        <dbReference type="EMBL" id="BDZ60159.1"/>
    </source>
</evidence>
<protein>
    <submittedName>
        <fullName evidence="3">Uncharacterized protein</fullName>
    </submittedName>
</protein>
<organism evidence="3">
    <name type="scientific">Barrientosiimonas endolithica</name>
    <dbReference type="NCBI Taxonomy" id="1535208"/>
    <lineage>
        <taxon>Bacteria</taxon>
        <taxon>Bacillati</taxon>
        <taxon>Actinomycetota</taxon>
        <taxon>Actinomycetes</taxon>
        <taxon>Micrococcales</taxon>
        <taxon>Dermacoccaceae</taxon>
        <taxon>Barrientosiimonas</taxon>
    </lineage>
</organism>
<gene>
    <name evidence="3" type="ORF">GCM10025872_38160</name>
</gene>
<dbReference type="EMBL" id="AP027735">
    <property type="protein sequence ID" value="BDZ60159.1"/>
    <property type="molecule type" value="Genomic_DNA"/>
</dbReference>
<reference evidence="3" key="1">
    <citation type="journal article" date="2014" name="Int. J. Syst. Evol. Microbiol.">
        <title>Complete genome of a new Firmicutes species belonging to the dominant human colonic microbiota ('Ruminococcus bicirculans') reveals two chromosomes and a selective capacity to utilize plant glucans.</title>
        <authorList>
            <consortium name="NISC Comparative Sequencing Program"/>
            <person name="Wegmann U."/>
            <person name="Louis P."/>
            <person name="Goesmann A."/>
            <person name="Henrissat B."/>
            <person name="Duncan S.H."/>
            <person name="Flint H.J."/>
        </authorList>
    </citation>
    <scope>NUCLEOTIDE SEQUENCE</scope>
    <source>
        <strain evidence="3">NBRC 110608</strain>
    </source>
</reference>
<feature type="transmembrane region" description="Helical" evidence="2">
    <location>
        <begin position="59"/>
        <end position="84"/>
    </location>
</feature>
<keyword evidence="2" id="KW-0472">Membrane</keyword>
<keyword evidence="2" id="KW-0812">Transmembrane</keyword>
<keyword evidence="2" id="KW-1133">Transmembrane helix</keyword>
<feature type="region of interest" description="Disordered" evidence="1">
    <location>
        <begin position="1"/>
        <end position="24"/>
    </location>
</feature>
<reference evidence="3" key="2">
    <citation type="submission" date="2023-02" db="EMBL/GenBank/DDBJ databases">
        <authorList>
            <person name="Sun Q."/>
            <person name="Mori K."/>
        </authorList>
    </citation>
    <scope>NUCLEOTIDE SEQUENCE</scope>
    <source>
        <strain evidence="3">NBRC 110608</strain>
    </source>
</reference>
<name>A0ABN6YT99_9MICO</name>
<sequence length="87" mass="8972">MRPGHRRTAGPSTDRPGARPAGPRPAVGLVLLRRSLATAVLLAHGPAALLRRLTAGVRAALLTAAVLTAVPLPAAVRPGLAWVLTHR</sequence>